<organism evidence="7 8">
    <name type="scientific">Ostreococcus lucimarinus (strain CCE9901)</name>
    <dbReference type="NCBI Taxonomy" id="436017"/>
    <lineage>
        <taxon>Eukaryota</taxon>
        <taxon>Viridiplantae</taxon>
        <taxon>Chlorophyta</taxon>
        <taxon>Mamiellophyceae</taxon>
        <taxon>Mamiellales</taxon>
        <taxon>Bathycoccaceae</taxon>
        <taxon>Ostreococcus</taxon>
    </lineage>
</organism>
<name>A4S806_OSTLU</name>
<dbReference type="STRING" id="436017.A4S806"/>
<reference evidence="7 8" key="1">
    <citation type="journal article" date="2007" name="Proc. Natl. Acad. Sci. U.S.A.">
        <title>The tiny eukaryote Ostreococcus provides genomic insights into the paradox of plankton speciation.</title>
        <authorList>
            <person name="Palenik B."/>
            <person name="Grimwood J."/>
            <person name="Aerts A."/>
            <person name="Rouze P."/>
            <person name="Salamov A."/>
            <person name="Putnam N."/>
            <person name="Dupont C."/>
            <person name="Jorgensen R."/>
            <person name="Derelle E."/>
            <person name="Rombauts S."/>
            <person name="Zhou K."/>
            <person name="Otillar R."/>
            <person name="Merchant S.S."/>
            <person name="Podell S."/>
            <person name="Gaasterland T."/>
            <person name="Napoli C."/>
            <person name="Gendler K."/>
            <person name="Manuell A."/>
            <person name="Tai V."/>
            <person name="Vallon O."/>
            <person name="Piganeau G."/>
            <person name="Jancek S."/>
            <person name="Heijde M."/>
            <person name="Jabbari K."/>
            <person name="Bowler C."/>
            <person name="Lohr M."/>
            <person name="Robbens S."/>
            <person name="Werner G."/>
            <person name="Dubchak I."/>
            <person name="Pazour G.J."/>
            <person name="Ren Q."/>
            <person name="Paulsen I."/>
            <person name="Delwiche C."/>
            <person name="Schmutz J."/>
            <person name="Rokhsar D."/>
            <person name="Van de Peer Y."/>
            <person name="Moreau H."/>
            <person name="Grigoriev I.V."/>
        </authorList>
    </citation>
    <scope>NUCLEOTIDE SEQUENCE [LARGE SCALE GENOMIC DNA]</scope>
    <source>
        <strain evidence="7 8">CCE9901</strain>
    </source>
</reference>
<dbReference type="InterPro" id="IPR039727">
    <property type="entry name" value="SE/Ars2"/>
</dbReference>
<dbReference type="EMBL" id="CP000595">
    <property type="protein sequence ID" value="ABO99970.1"/>
    <property type="molecule type" value="Genomic_DNA"/>
</dbReference>
<evidence type="ECO:0000259" key="5">
    <source>
        <dbReference type="Pfam" id="PF04959"/>
    </source>
</evidence>
<protein>
    <recommendedName>
        <fullName evidence="9">SERRATE/Ars2 N-terminal domain-containing protein</fullName>
    </recommendedName>
</protein>
<gene>
    <name evidence="7" type="ORF">OSTLU_27682</name>
</gene>
<evidence type="ECO:0000313" key="7">
    <source>
        <dbReference type="EMBL" id="ABO99970.1"/>
    </source>
</evidence>
<dbReference type="InterPro" id="IPR021933">
    <property type="entry name" value="SERRATE/Ars2_N"/>
</dbReference>
<dbReference type="PANTHER" id="PTHR13165">
    <property type="entry name" value="ARSENITE-RESISTANCE PROTEIN 2"/>
    <property type="match status" value="1"/>
</dbReference>
<keyword evidence="8" id="KW-1185">Reference proteome</keyword>
<dbReference type="Pfam" id="PF04959">
    <property type="entry name" value="ARS2"/>
    <property type="match status" value="1"/>
</dbReference>
<evidence type="ECO:0000256" key="4">
    <source>
        <dbReference type="SAM" id="MobiDB-lite"/>
    </source>
</evidence>
<dbReference type="HOGENOM" id="CLU_567859_0_0_1"/>
<dbReference type="KEGG" id="olu:OSTLU_27682"/>
<proteinExistence type="inferred from homology"/>
<feature type="region of interest" description="Disordered" evidence="4">
    <location>
        <begin position="152"/>
        <end position="176"/>
    </location>
</feature>
<evidence type="ECO:0000256" key="3">
    <source>
        <dbReference type="ARBA" id="ARBA00023242"/>
    </source>
</evidence>
<evidence type="ECO:0000256" key="1">
    <source>
        <dbReference type="ARBA" id="ARBA00004123"/>
    </source>
</evidence>
<dbReference type="GO" id="GO:0016604">
    <property type="term" value="C:nuclear body"/>
    <property type="evidence" value="ECO:0007669"/>
    <property type="project" value="TreeGrafter"/>
</dbReference>
<evidence type="ECO:0000256" key="2">
    <source>
        <dbReference type="ARBA" id="ARBA00005407"/>
    </source>
</evidence>
<dbReference type="GO" id="GO:0031053">
    <property type="term" value="P:primary miRNA processing"/>
    <property type="evidence" value="ECO:0007669"/>
    <property type="project" value="TreeGrafter"/>
</dbReference>
<evidence type="ECO:0000259" key="6">
    <source>
        <dbReference type="Pfam" id="PF12066"/>
    </source>
</evidence>
<feature type="compositionally biased region" description="Basic and acidic residues" evidence="4">
    <location>
        <begin position="22"/>
        <end position="40"/>
    </location>
</feature>
<dbReference type="RefSeq" id="XP_001421677.1">
    <property type="nucleotide sequence ID" value="XM_001421640.1"/>
</dbReference>
<feature type="domain" description="SERRATE/Ars2 C-terminal" evidence="5">
    <location>
        <begin position="325"/>
        <end position="387"/>
    </location>
</feature>
<feature type="region of interest" description="Disordered" evidence="4">
    <location>
        <begin position="1"/>
        <end position="60"/>
    </location>
</feature>
<dbReference type="GeneID" id="5005784"/>
<dbReference type="AlphaFoldDB" id="A4S806"/>
<dbReference type="eggNOG" id="KOG2295">
    <property type="taxonomic scope" value="Eukaryota"/>
</dbReference>
<comment type="similarity">
    <text evidence="2">Belongs to the ARS2 family.</text>
</comment>
<dbReference type="OMA" id="CARAHEF"/>
<comment type="subcellular location">
    <subcellularLocation>
        <location evidence="1">Nucleus</location>
    </subcellularLocation>
</comment>
<evidence type="ECO:0000313" key="8">
    <source>
        <dbReference type="Proteomes" id="UP000001568"/>
    </source>
</evidence>
<dbReference type="Pfam" id="PF12066">
    <property type="entry name" value="SERRATE_Ars2_N"/>
    <property type="match status" value="1"/>
</dbReference>
<feature type="domain" description="SERRATE/Ars2 N-terminal" evidence="6">
    <location>
        <begin position="66"/>
        <end position="149"/>
    </location>
</feature>
<dbReference type="Proteomes" id="UP000001568">
    <property type="component" value="Chromosome 15"/>
</dbReference>
<dbReference type="OrthoDB" id="498148at2759"/>
<dbReference type="InterPro" id="IPR007042">
    <property type="entry name" value="SERRATE/Ars2_C"/>
</dbReference>
<evidence type="ECO:0008006" key="9">
    <source>
        <dbReference type="Google" id="ProtNLM"/>
    </source>
</evidence>
<sequence length="473" mass="53703">MDVDQEQYYDDGGGGSRRRGRGRGDRGGDRHHPYGDDGHRGGRGGGRGGGGRGRGRRDDGALSFRDFCYKYLRDDTTPAEAERRYEEYKKENQEAFYERYFRDHRHDEGERARNDPRVLVETLKRRDELACARAHEFFASKADGSLRIYDEGDAEGKDADMGEGEHQGEHQQEKRRSMVPIEAWHPTRLGTDYKQTGRLIAALDAEKGIDNNPLLDGDEDSGMDAEAAEDDVAALEALGNEASTPEKLDERLCYLVRVHGVDYYRRISEMQPVTFLEKLPSAFAKRDPKPEDTPVSSIAQNPYAVRLFATVDANVKRRIAEGDPQVKKLGTSEIESKLDEWIQSCVVKHDEQRFGCTLSTKLFVAEEFVIKHIKTKQAHHVEDMRERLFDEQYRKNVVEFLKYDEHRKENKKDHKKRFGGVMMMQVPGSGPDGQFVQVPMGTGGAKMIKGMARYTDLDAAVTESRVVIDYGDI</sequence>
<accession>A4S806</accession>
<dbReference type="Gramene" id="ABO99970">
    <property type="protein sequence ID" value="ABO99970"/>
    <property type="gene ID" value="OSTLU_27682"/>
</dbReference>
<dbReference type="PANTHER" id="PTHR13165:SF0">
    <property type="entry name" value="SERRATE RNA EFFECTOR MOLECULE HOMOLOG"/>
    <property type="match status" value="1"/>
</dbReference>
<feature type="compositionally biased region" description="Gly residues" evidence="4">
    <location>
        <begin position="43"/>
        <end position="52"/>
    </location>
</feature>
<keyword evidence="3" id="KW-0539">Nucleus</keyword>